<accession>A0A8X6W1A6</accession>
<protein>
    <submittedName>
        <fullName evidence="1">Helitron_like_N domain-containing protein</fullName>
    </submittedName>
</protein>
<gene>
    <name evidence="1" type="ORF">TNCV_24761</name>
</gene>
<evidence type="ECO:0000313" key="1">
    <source>
        <dbReference type="EMBL" id="GFY26278.1"/>
    </source>
</evidence>
<organism evidence="1 2">
    <name type="scientific">Trichonephila clavipes</name>
    <name type="common">Golden silk orbweaver</name>
    <name type="synonym">Nephila clavipes</name>
    <dbReference type="NCBI Taxonomy" id="2585209"/>
    <lineage>
        <taxon>Eukaryota</taxon>
        <taxon>Metazoa</taxon>
        <taxon>Ecdysozoa</taxon>
        <taxon>Arthropoda</taxon>
        <taxon>Chelicerata</taxon>
        <taxon>Arachnida</taxon>
        <taxon>Araneae</taxon>
        <taxon>Araneomorphae</taxon>
        <taxon>Entelegynae</taxon>
        <taxon>Araneoidea</taxon>
        <taxon>Nephilidae</taxon>
        <taxon>Trichonephila</taxon>
    </lineage>
</organism>
<sequence length="129" mass="14109">MMHKSTYLSGGVIKSVVKAWLQFILGQSLCKHYKLAVHRNSFHANSITSCVAANAIGNDSIEHLQCDRSSPESEVLLVRQNLAISETWMEDFIPVNVPGFDLRSSNNTAKRRQIGTASSVAVSSSSSSR</sequence>
<comment type="caution">
    <text evidence="1">The sequence shown here is derived from an EMBL/GenBank/DDBJ whole genome shotgun (WGS) entry which is preliminary data.</text>
</comment>
<dbReference type="Proteomes" id="UP000887159">
    <property type="component" value="Unassembled WGS sequence"/>
</dbReference>
<dbReference type="EMBL" id="BMAU01021375">
    <property type="protein sequence ID" value="GFY26278.1"/>
    <property type="molecule type" value="Genomic_DNA"/>
</dbReference>
<proteinExistence type="predicted"/>
<dbReference type="AlphaFoldDB" id="A0A8X6W1A6"/>
<reference evidence="1" key="1">
    <citation type="submission" date="2020-08" db="EMBL/GenBank/DDBJ databases">
        <title>Multicomponent nature underlies the extraordinary mechanical properties of spider dragline silk.</title>
        <authorList>
            <person name="Kono N."/>
            <person name="Nakamura H."/>
            <person name="Mori M."/>
            <person name="Yoshida Y."/>
            <person name="Ohtoshi R."/>
            <person name="Malay A.D."/>
            <person name="Moran D.A.P."/>
            <person name="Tomita M."/>
            <person name="Numata K."/>
            <person name="Arakawa K."/>
        </authorList>
    </citation>
    <scope>NUCLEOTIDE SEQUENCE</scope>
</reference>
<keyword evidence="2" id="KW-1185">Reference proteome</keyword>
<name>A0A8X6W1A6_TRICX</name>
<evidence type="ECO:0000313" key="2">
    <source>
        <dbReference type="Proteomes" id="UP000887159"/>
    </source>
</evidence>